<keyword evidence="2" id="KW-0472">Membrane</keyword>
<dbReference type="InterPro" id="IPR036278">
    <property type="entry name" value="Sialidase_sf"/>
</dbReference>
<keyword evidence="4" id="KW-1185">Reference proteome</keyword>
<protein>
    <submittedName>
        <fullName evidence="3">BNR/Asp-box repeat-containing protein</fullName>
    </submittedName>
</protein>
<reference evidence="3 4" key="1">
    <citation type="submission" date="2017-06" db="EMBL/GenBank/DDBJ databases">
        <authorList>
            <person name="Kim H.J."/>
            <person name="Triplett B.A."/>
        </authorList>
    </citation>
    <scope>NUCLEOTIDE SEQUENCE [LARGE SCALE GENOMIC DNA]</scope>
    <source>
        <strain evidence="3 4">DSM 43151</strain>
    </source>
</reference>
<evidence type="ECO:0000313" key="3">
    <source>
        <dbReference type="EMBL" id="SNR24879.1"/>
    </source>
</evidence>
<dbReference type="Gene3D" id="2.130.10.10">
    <property type="entry name" value="YVTN repeat-like/Quinoprotein amine dehydrogenase"/>
    <property type="match status" value="1"/>
</dbReference>
<dbReference type="RefSeq" id="WP_089290934.1">
    <property type="nucleotide sequence ID" value="NZ_BOMU01000014.1"/>
</dbReference>
<evidence type="ECO:0000313" key="4">
    <source>
        <dbReference type="Proteomes" id="UP000198415"/>
    </source>
</evidence>
<dbReference type="Pfam" id="PF02012">
    <property type="entry name" value="BNR"/>
    <property type="match status" value="1"/>
</dbReference>
<evidence type="ECO:0000256" key="2">
    <source>
        <dbReference type="SAM" id="Phobius"/>
    </source>
</evidence>
<organism evidence="3 4">
    <name type="scientific">Actinoplanes regularis</name>
    <dbReference type="NCBI Taxonomy" id="52697"/>
    <lineage>
        <taxon>Bacteria</taxon>
        <taxon>Bacillati</taxon>
        <taxon>Actinomycetota</taxon>
        <taxon>Actinomycetes</taxon>
        <taxon>Micromonosporales</taxon>
        <taxon>Micromonosporaceae</taxon>
        <taxon>Actinoplanes</taxon>
    </lineage>
</organism>
<evidence type="ECO:0000256" key="1">
    <source>
        <dbReference type="SAM" id="MobiDB-lite"/>
    </source>
</evidence>
<keyword evidence="2" id="KW-0812">Transmembrane</keyword>
<feature type="compositionally biased region" description="Pro residues" evidence="1">
    <location>
        <begin position="64"/>
        <end position="75"/>
    </location>
</feature>
<dbReference type="AlphaFoldDB" id="A0A238UUF7"/>
<dbReference type="OrthoDB" id="3333087at2"/>
<keyword evidence="2" id="KW-1133">Transmembrane helix</keyword>
<dbReference type="InterPro" id="IPR015943">
    <property type="entry name" value="WD40/YVTN_repeat-like_dom_sf"/>
</dbReference>
<dbReference type="CDD" id="cd15482">
    <property type="entry name" value="Sialidase_non-viral"/>
    <property type="match status" value="1"/>
</dbReference>
<accession>A0A238UUF7</accession>
<proteinExistence type="predicted"/>
<dbReference type="InterPro" id="IPR002860">
    <property type="entry name" value="BNR_rpt"/>
</dbReference>
<feature type="transmembrane region" description="Helical" evidence="2">
    <location>
        <begin position="41"/>
        <end position="61"/>
    </location>
</feature>
<dbReference type="EMBL" id="FZNR01000001">
    <property type="protein sequence ID" value="SNR24879.1"/>
    <property type="molecule type" value="Genomic_DNA"/>
</dbReference>
<dbReference type="Proteomes" id="UP000198415">
    <property type="component" value="Unassembled WGS sequence"/>
</dbReference>
<feature type="region of interest" description="Disordered" evidence="1">
    <location>
        <begin position="62"/>
        <end position="94"/>
    </location>
</feature>
<gene>
    <name evidence="3" type="ORF">SAMN06264365_10190</name>
</gene>
<sequence>MSDPDRTIDFRGFATAVAEATKPDFTDVLTRSVRHRRRRRWFGSAFVALTVALSGGTAVALTASPPPSKPAPAPTTQPWHTTPPRAGAEPKQQSYTEGKIDWYVPLHRDGELTGQSTPMLAGDLDHLYLQYRKCKAAQGCTWMLAVTSDRGRTWRKLPLPPKDPVVGQPKLTLVHGSLVAVAALGDDLGTQPAFWDLPNPVYWISMDAGMTWRRPKIREVDAVPAGWLIQQQATTLEAIDPGTGDVVRVKRTPPHTIDPRRIQPNIPASAGIWVIIDGTFAYAQVSRDGGQTWATRNLPPRPDSDTFVDRPKEHLITADGKTIYLAREYRGELRLHVSVDDGRTWVARPDFDLDGPLLTVLPIDDHTLIIEGGKGTYRSTDQGRTFTRVGPLLGQGGHAIPGGFTIPTNNNEFSAWVSPDGAEWTYVKRPQVP</sequence>
<dbReference type="SUPFAM" id="SSF50939">
    <property type="entry name" value="Sialidases"/>
    <property type="match status" value="1"/>
</dbReference>
<name>A0A238UUF7_9ACTN</name>